<dbReference type="RefSeq" id="WP_044838318.1">
    <property type="nucleotide sequence ID" value="NZ_CP059733.1"/>
</dbReference>
<dbReference type="KEGG" id="tvd:SG34_025680"/>
<reference evidence="3 4" key="2">
    <citation type="journal article" date="2022" name="Mar. Drugs">
        <title>Bioassay-Guided Fractionation Leads to the Detection of Cholic Acid Generated by the Rare Thalassomonas sp.</title>
        <authorList>
            <person name="Pheiffer F."/>
            <person name="Schneider Y.K."/>
            <person name="Hansen E.H."/>
            <person name="Andersen J.H."/>
            <person name="Isaksson J."/>
            <person name="Busche T."/>
            <person name="R C."/>
            <person name="Kalinowski J."/>
            <person name="Zyl L.V."/>
            <person name="Trindade M."/>
        </authorList>
    </citation>
    <scope>NUCLEOTIDE SEQUENCE [LARGE SCALE GENOMIC DNA]</scope>
    <source>
        <strain evidence="3 4">XOM25</strain>
    </source>
</reference>
<dbReference type="Gene3D" id="2.10.10.30">
    <property type="match status" value="1"/>
</dbReference>
<evidence type="ECO:0000259" key="2">
    <source>
        <dbReference type="Pfam" id="PF18454"/>
    </source>
</evidence>
<name>A0AAF0C8S2_9GAMM</name>
<dbReference type="EMBL" id="CP059733">
    <property type="protein sequence ID" value="WDE04681.1"/>
    <property type="molecule type" value="Genomic_DNA"/>
</dbReference>
<dbReference type="Proteomes" id="UP000032352">
    <property type="component" value="Chromosome"/>
</dbReference>
<dbReference type="AlphaFoldDB" id="A0AAF0C8S2"/>
<keyword evidence="4" id="KW-1185">Reference proteome</keyword>
<sequence length="143" mass="15093">MGRQIQFRRGTDADRQNTVLANGEPGWSPEENQLFIGDGTSKGGIPAQMAHYKMVNSATTAIAGGRYLFTAITSLQLPDDVIEGCSLTVLLDSSAGASKENPARVLAPAGKTIARGGEAGTEYQMSKAGIGRTFIFSNGGWRL</sequence>
<organism evidence="3 4">
    <name type="scientific">Thalassomonas viridans</name>
    <dbReference type="NCBI Taxonomy" id="137584"/>
    <lineage>
        <taxon>Bacteria</taxon>
        <taxon>Pseudomonadati</taxon>
        <taxon>Pseudomonadota</taxon>
        <taxon>Gammaproteobacteria</taxon>
        <taxon>Alteromonadales</taxon>
        <taxon>Colwelliaceae</taxon>
        <taxon>Thalassomonas</taxon>
    </lineage>
</organism>
<dbReference type="Pfam" id="PF18454">
    <property type="entry name" value="Mtd_N"/>
    <property type="match status" value="1"/>
</dbReference>
<feature type="domain" description="Major tropism determinant N-terminal" evidence="2">
    <location>
        <begin position="5"/>
        <end position="41"/>
    </location>
</feature>
<evidence type="ECO:0000313" key="4">
    <source>
        <dbReference type="Proteomes" id="UP000032352"/>
    </source>
</evidence>
<dbReference type="InterPro" id="IPR041352">
    <property type="entry name" value="Mtd_N"/>
</dbReference>
<accession>A0AAF0C8S2</accession>
<evidence type="ECO:0000256" key="1">
    <source>
        <dbReference type="SAM" id="MobiDB-lite"/>
    </source>
</evidence>
<gene>
    <name evidence="3" type="ORF">SG34_025680</name>
</gene>
<evidence type="ECO:0000313" key="3">
    <source>
        <dbReference type="EMBL" id="WDE04681.1"/>
    </source>
</evidence>
<reference evidence="3 4" key="1">
    <citation type="journal article" date="2015" name="Genome Announc.">
        <title>Draft Genome Sequences of Marine Isolates of Thalassomonas viridans and Thalassomonas actiniarum.</title>
        <authorList>
            <person name="Olonade I."/>
            <person name="van Zyl L.J."/>
            <person name="Trindade M."/>
        </authorList>
    </citation>
    <scope>NUCLEOTIDE SEQUENCE [LARGE SCALE GENOMIC DNA]</scope>
    <source>
        <strain evidence="3 4">XOM25</strain>
    </source>
</reference>
<proteinExistence type="predicted"/>
<feature type="region of interest" description="Disordered" evidence="1">
    <location>
        <begin position="1"/>
        <end position="31"/>
    </location>
</feature>
<protein>
    <recommendedName>
        <fullName evidence="2">Major tropism determinant N-terminal domain-containing protein</fullName>
    </recommendedName>
</protein>